<protein>
    <submittedName>
        <fullName evidence="2">Phage terminase large subunit (GpA)</fullName>
    </submittedName>
</protein>
<proteinExistence type="predicted"/>
<keyword evidence="3" id="KW-1185">Reference proteome</keyword>
<dbReference type="EMBL" id="CAXAMM010043059">
    <property type="protein sequence ID" value="CAK9108294.1"/>
    <property type="molecule type" value="Genomic_DNA"/>
</dbReference>
<reference evidence="2 3" key="1">
    <citation type="submission" date="2024-02" db="EMBL/GenBank/DDBJ databases">
        <authorList>
            <person name="Chen Y."/>
            <person name="Shah S."/>
            <person name="Dougan E. K."/>
            <person name="Thang M."/>
            <person name="Chan C."/>
        </authorList>
    </citation>
    <scope>NUCLEOTIDE SEQUENCE [LARGE SCALE GENOMIC DNA]</scope>
</reference>
<gene>
    <name evidence="2" type="ORF">SCF082_LOCUS50371</name>
</gene>
<feature type="domain" description="Terminase large subunit GpA endonuclease" evidence="1">
    <location>
        <begin position="394"/>
        <end position="666"/>
    </location>
</feature>
<evidence type="ECO:0000313" key="3">
    <source>
        <dbReference type="Proteomes" id="UP001642464"/>
    </source>
</evidence>
<evidence type="ECO:0000313" key="2">
    <source>
        <dbReference type="EMBL" id="CAK9108294.1"/>
    </source>
</evidence>
<dbReference type="Proteomes" id="UP001642464">
    <property type="component" value="Unassembled WGS sequence"/>
</dbReference>
<name>A0ABP0S7M2_9DINO</name>
<organism evidence="2 3">
    <name type="scientific">Durusdinium trenchii</name>
    <dbReference type="NCBI Taxonomy" id="1381693"/>
    <lineage>
        <taxon>Eukaryota</taxon>
        <taxon>Sar</taxon>
        <taxon>Alveolata</taxon>
        <taxon>Dinophyceae</taxon>
        <taxon>Suessiales</taxon>
        <taxon>Symbiodiniaceae</taxon>
        <taxon>Durusdinium</taxon>
    </lineage>
</organism>
<accession>A0ABP0S7M2</accession>
<evidence type="ECO:0000259" key="1">
    <source>
        <dbReference type="Pfam" id="PF20454"/>
    </source>
</evidence>
<dbReference type="InterPro" id="IPR046454">
    <property type="entry name" value="GpA_endonuclease"/>
</dbReference>
<dbReference type="Pfam" id="PF20454">
    <property type="entry name" value="GpA_nuclease"/>
    <property type="match status" value="1"/>
</dbReference>
<comment type="caution">
    <text evidence="2">The sequence shown here is derived from an EMBL/GenBank/DDBJ whole genome shotgun (WGS) entry which is preliminary data.</text>
</comment>
<sequence length="705" mass="79038">MDRRRRFDRRKAVEAAEVGPIPGIVHPARREACRQDLLLFLQTYFPDTTGLDLFSADHIRVIDRIEYCLRNGGRFVNAVYRGFAKTTITENAALWATLYGYRRFVAIFGSDQAAANQLIDSITRELEENPLLAEDFPEVCTPFQHLDGKPQRCRSQTQQDEHTHIRMGSDILVMPTIWLDDARTRCTPSSGCIIRARGLLAGTRGIAYKRADGEKIRPDFALIDDPQTDESAASLPGIEKRLGLIRKAILKSAGHRTAMACVMNATVIQADDVVDQLLDPERNPAWQGERIKMVRSWSDAHETLWQEYARIRHSYNRDIPGDADRAVRAATGFYLAHRAEMDAGCELSWQGCYDRSTEVSAIQHAYNLYFDDPPEVFESECQNEPATAQPAGVEKLDALTVARRLNGFRRGIVPEAASHLTGFIDVHDDVLYWLVCSWSTGCTGAVVDYGTWPDQQRRYFSKRQATKTLGRKYPGQGREAALTAGLEACVNLLCDREWSREDGSPQRLDKLLIDCGHSPDEVELVCRRSRFASALQMSRGVGITASDTPIREYQRKRGWRFGEEWYIKPGGNRALRPVRFDSNHWKTWTHARLATPVASPGSLSLFGTAGRADHRLLSEHLVSEKPTETEGRGRTVISWACPPGRDNHWWDCLVGNGVAASMLGLSLSTEVRRRTSRRRRALAAARTAGRLGGTLETAAQSPASQ</sequence>